<dbReference type="GO" id="GO:0008932">
    <property type="term" value="F:lytic endotransglycosylase activity"/>
    <property type="evidence" value="ECO:0007669"/>
    <property type="project" value="UniProtKB-UniRule"/>
</dbReference>
<evidence type="ECO:0000256" key="5">
    <source>
        <dbReference type="ARBA" id="ARBA00023239"/>
    </source>
</evidence>
<dbReference type="CDD" id="cd08010">
    <property type="entry name" value="MltG_like"/>
    <property type="match status" value="1"/>
</dbReference>
<keyword evidence="5 7" id="KW-0456">Lyase</keyword>
<evidence type="ECO:0000256" key="4">
    <source>
        <dbReference type="ARBA" id="ARBA00023136"/>
    </source>
</evidence>
<feature type="chain" id="PRO_5017417802" description="Endolytic murein transglycosylase" evidence="8">
    <location>
        <begin position="26"/>
        <end position="333"/>
    </location>
</feature>
<evidence type="ECO:0000313" key="9">
    <source>
        <dbReference type="EMBL" id="SDV51454.1"/>
    </source>
</evidence>
<dbReference type="GO" id="GO:0071555">
    <property type="term" value="P:cell wall organization"/>
    <property type="evidence" value="ECO:0007669"/>
    <property type="project" value="UniProtKB-KW"/>
</dbReference>
<name>A0A1H2PVX8_9BURK</name>
<gene>
    <name evidence="7" type="primary">mltG</name>
    <name evidence="9" type="ORF">SAMN05216551_11757</name>
</gene>
<dbReference type="Gene3D" id="3.30.1490.480">
    <property type="entry name" value="Endolytic murein transglycosylase"/>
    <property type="match status" value="1"/>
</dbReference>
<evidence type="ECO:0000256" key="2">
    <source>
        <dbReference type="ARBA" id="ARBA00022692"/>
    </source>
</evidence>
<proteinExistence type="inferred from homology"/>
<dbReference type="Pfam" id="PF02618">
    <property type="entry name" value="YceG"/>
    <property type="match status" value="1"/>
</dbReference>
<dbReference type="OrthoDB" id="9814591at2"/>
<evidence type="ECO:0000313" key="10">
    <source>
        <dbReference type="Proteomes" id="UP000243719"/>
    </source>
</evidence>
<feature type="site" description="Important for catalytic activity" evidence="7">
    <location>
        <position position="217"/>
    </location>
</feature>
<dbReference type="Proteomes" id="UP000243719">
    <property type="component" value="Unassembled WGS sequence"/>
</dbReference>
<organism evidence="9 10">
    <name type="scientific">Chitinasiproducens palmae</name>
    <dbReference type="NCBI Taxonomy" id="1770053"/>
    <lineage>
        <taxon>Bacteria</taxon>
        <taxon>Pseudomonadati</taxon>
        <taxon>Pseudomonadota</taxon>
        <taxon>Betaproteobacteria</taxon>
        <taxon>Burkholderiales</taxon>
        <taxon>Burkholderiaceae</taxon>
        <taxon>Chitinasiproducens</taxon>
    </lineage>
</organism>
<evidence type="ECO:0000256" key="3">
    <source>
        <dbReference type="ARBA" id="ARBA00022989"/>
    </source>
</evidence>
<protein>
    <recommendedName>
        <fullName evidence="7">Endolytic murein transglycosylase</fullName>
        <ecNumber evidence="7">4.2.2.29</ecNumber>
    </recommendedName>
    <alternativeName>
        <fullName evidence="7">Peptidoglycan lytic transglycosylase</fullName>
    </alternativeName>
    <alternativeName>
        <fullName evidence="7">Peptidoglycan polymerization terminase</fullName>
    </alternativeName>
</protein>
<feature type="signal peptide" evidence="8">
    <location>
        <begin position="1"/>
        <end position="25"/>
    </location>
</feature>
<dbReference type="GO" id="GO:0009252">
    <property type="term" value="P:peptidoglycan biosynthetic process"/>
    <property type="evidence" value="ECO:0007669"/>
    <property type="project" value="UniProtKB-UniRule"/>
</dbReference>
<dbReference type="PANTHER" id="PTHR30518">
    <property type="entry name" value="ENDOLYTIC MUREIN TRANSGLYCOSYLASE"/>
    <property type="match status" value="1"/>
</dbReference>
<dbReference type="RefSeq" id="WP_091913116.1">
    <property type="nucleotide sequence ID" value="NZ_FNLO01000017.1"/>
</dbReference>
<dbReference type="Gene3D" id="3.30.160.60">
    <property type="entry name" value="Classic Zinc Finger"/>
    <property type="match status" value="1"/>
</dbReference>
<dbReference type="EC" id="4.2.2.29" evidence="7"/>
<comment type="similarity">
    <text evidence="7">Belongs to the transglycosylase MltG family.</text>
</comment>
<comment type="function">
    <text evidence="7">Functions as a peptidoglycan terminase that cleaves nascent peptidoglycan strands endolytically to terminate their elongation.</text>
</comment>
<sequence>MPFSKFLKRAALLAILLAVALAALAYRWAHQPVRLAASPIDVAIQPRSALPAVLTQLQAGGVTFNHTLFTAMTRLLRLDTSIKSGNYEFQTGTTPYQLLLKLARGDVNQSVVTVIEGWTFARMRAEIDQNPDLKHDTLGLSEAALLARIGAAESKAEGLFFPDTYLFARGTSDVDIYTRAYRVGRLRLAEAWRERAADLPYRTPYEALIAASLIEKETGRGDERGRVSAVFANRLRVGMPLQTDPSVVYGLTTPLDKRLRRRDLTTDTPYNTYTRPGLPPTPIALPGMAALEAAVHPVKTDALYFVARGDGSSEFSNSLDAHNRAVNRYQRGQ</sequence>
<keyword evidence="10" id="KW-1185">Reference proteome</keyword>
<keyword evidence="3 7" id="KW-1133">Transmembrane helix</keyword>
<reference evidence="10" key="1">
    <citation type="submission" date="2016-09" db="EMBL/GenBank/DDBJ databases">
        <authorList>
            <person name="Varghese N."/>
            <person name="Submissions S."/>
        </authorList>
    </citation>
    <scope>NUCLEOTIDE SEQUENCE [LARGE SCALE GENOMIC DNA]</scope>
    <source>
        <strain evidence="10">JS23</strain>
    </source>
</reference>
<dbReference type="NCBIfam" id="TIGR00247">
    <property type="entry name" value="endolytic transglycosylase MltG"/>
    <property type="match status" value="1"/>
</dbReference>
<dbReference type="HAMAP" id="MF_02065">
    <property type="entry name" value="MltG"/>
    <property type="match status" value="1"/>
</dbReference>
<dbReference type="InterPro" id="IPR003770">
    <property type="entry name" value="MLTG-like"/>
</dbReference>
<dbReference type="GO" id="GO:0005886">
    <property type="term" value="C:plasma membrane"/>
    <property type="evidence" value="ECO:0007669"/>
    <property type="project" value="UniProtKB-UniRule"/>
</dbReference>
<keyword evidence="1 7" id="KW-1003">Cell membrane</keyword>
<evidence type="ECO:0000256" key="8">
    <source>
        <dbReference type="SAM" id="SignalP"/>
    </source>
</evidence>
<dbReference type="EMBL" id="FNLO01000017">
    <property type="protein sequence ID" value="SDV51454.1"/>
    <property type="molecule type" value="Genomic_DNA"/>
</dbReference>
<evidence type="ECO:0000256" key="7">
    <source>
        <dbReference type="HAMAP-Rule" id="MF_02065"/>
    </source>
</evidence>
<keyword evidence="6 7" id="KW-0961">Cell wall biogenesis/degradation</keyword>
<keyword evidence="2 7" id="KW-0812">Transmembrane</keyword>
<dbReference type="PANTHER" id="PTHR30518:SF2">
    <property type="entry name" value="ENDOLYTIC MUREIN TRANSGLYCOSYLASE"/>
    <property type="match status" value="1"/>
</dbReference>
<comment type="catalytic activity">
    <reaction evidence="7">
        <text>a peptidoglycan chain = a peptidoglycan chain with N-acetyl-1,6-anhydromuramyl-[peptide] at the reducing end + a peptidoglycan chain with N-acetylglucosamine at the non-reducing end.</text>
        <dbReference type="EC" id="4.2.2.29"/>
    </reaction>
</comment>
<keyword evidence="4 7" id="KW-0472">Membrane</keyword>
<evidence type="ECO:0000256" key="6">
    <source>
        <dbReference type="ARBA" id="ARBA00023316"/>
    </source>
</evidence>
<keyword evidence="8" id="KW-0732">Signal</keyword>
<dbReference type="AlphaFoldDB" id="A0A1H2PVX8"/>
<evidence type="ECO:0000256" key="1">
    <source>
        <dbReference type="ARBA" id="ARBA00022475"/>
    </source>
</evidence>
<dbReference type="STRING" id="1770053.SAMN05216551_11757"/>
<keyword evidence="7" id="KW-0997">Cell inner membrane</keyword>
<accession>A0A1H2PVX8</accession>